<dbReference type="InterPro" id="IPR042098">
    <property type="entry name" value="TauD-like_sf"/>
</dbReference>
<comment type="caution">
    <text evidence="3">The sequence shown here is derived from an EMBL/GenBank/DDBJ whole genome shotgun (WGS) entry which is preliminary data.</text>
</comment>
<name>A0AA36J3N0_9DINO</name>
<reference evidence="3" key="1">
    <citation type="submission" date="2023-08" db="EMBL/GenBank/DDBJ databases">
        <authorList>
            <person name="Chen Y."/>
            <person name="Shah S."/>
            <person name="Dougan E. K."/>
            <person name="Thang M."/>
            <person name="Chan C."/>
        </authorList>
    </citation>
    <scope>NUCLEOTIDE SEQUENCE</scope>
</reference>
<dbReference type="GO" id="GO:0005739">
    <property type="term" value="C:mitochondrion"/>
    <property type="evidence" value="ECO:0007669"/>
    <property type="project" value="TreeGrafter"/>
</dbReference>
<dbReference type="PANTHER" id="PTHR10696">
    <property type="entry name" value="GAMMA-BUTYROBETAINE HYDROXYLASE-RELATED"/>
    <property type="match status" value="1"/>
</dbReference>
<dbReference type="AlphaFoldDB" id="A0AA36J3N0"/>
<evidence type="ECO:0000313" key="3">
    <source>
        <dbReference type="EMBL" id="CAJ1398621.1"/>
    </source>
</evidence>
<dbReference type="InterPro" id="IPR003819">
    <property type="entry name" value="TauD/TfdA-like"/>
</dbReference>
<keyword evidence="4" id="KW-1185">Reference proteome</keyword>
<proteinExistence type="predicted"/>
<sequence length="410" mass="46081">MLALAARPALAGKSGVPRVVGASCRRFSSRTVNLAWPDGRPAGSFLPKFLRENTVEAWDVSSKQRLDFCLHADLQVTEVQAEGRAFRLCFSDGHVGTFLPPRPAPEMWSQGLMNKPRTLWGSSNTAAVQEELERGSLRFEWEELIQDSSSAARRWIEAMHSHGVALVAGLPQDAQAMQGFAAALGTYLVPTVYGETFQIQSVSEPNNLAYSSLGLQMHTDLPFYSLPPSLQLFQCLRQAEGGLSLALDGFDAARALRAAPGGEEAFKVLCSEQLRFQDITNDWFLSADHPTLLLSPDSERDPIQRLQRVHFNERSRDSWRQWLPNQPQASRIYEALHLYEQLVEERSRYVSLHLAPGEMICTDNWRVMHSRTSFTGSRHFVGGYLDWDAVRARWRALAGLWQGQNQLIQD</sequence>
<dbReference type="GO" id="GO:0016491">
    <property type="term" value="F:oxidoreductase activity"/>
    <property type="evidence" value="ECO:0007669"/>
    <property type="project" value="UniProtKB-KW"/>
</dbReference>
<feature type="domain" description="TauD/TfdA-like" evidence="2">
    <location>
        <begin position="138"/>
        <end position="384"/>
    </location>
</feature>
<dbReference type="GO" id="GO:0045329">
    <property type="term" value="P:carnitine biosynthetic process"/>
    <property type="evidence" value="ECO:0007669"/>
    <property type="project" value="TreeGrafter"/>
</dbReference>
<gene>
    <name evidence="3" type="ORF">EVOR1521_LOCUS22368</name>
</gene>
<organism evidence="3 4">
    <name type="scientific">Effrenium voratum</name>
    <dbReference type="NCBI Taxonomy" id="2562239"/>
    <lineage>
        <taxon>Eukaryota</taxon>
        <taxon>Sar</taxon>
        <taxon>Alveolata</taxon>
        <taxon>Dinophyceae</taxon>
        <taxon>Suessiales</taxon>
        <taxon>Symbiodiniaceae</taxon>
        <taxon>Effrenium</taxon>
    </lineage>
</organism>
<dbReference type="EMBL" id="CAUJNA010003305">
    <property type="protein sequence ID" value="CAJ1398621.1"/>
    <property type="molecule type" value="Genomic_DNA"/>
</dbReference>
<evidence type="ECO:0000256" key="1">
    <source>
        <dbReference type="ARBA" id="ARBA00023002"/>
    </source>
</evidence>
<dbReference type="Gene3D" id="3.60.130.10">
    <property type="entry name" value="Clavaminate synthase-like"/>
    <property type="match status" value="1"/>
</dbReference>
<dbReference type="InterPro" id="IPR050411">
    <property type="entry name" value="AlphaKG_dependent_hydroxylases"/>
</dbReference>
<accession>A0AA36J3N0</accession>
<dbReference type="Pfam" id="PF02668">
    <property type="entry name" value="TauD"/>
    <property type="match status" value="1"/>
</dbReference>
<dbReference type="Proteomes" id="UP001178507">
    <property type="component" value="Unassembled WGS sequence"/>
</dbReference>
<protein>
    <recommendedName>
        <fullName evidence="2">TauD/TfdA-like domain-containing protein</fullName>
    </recommendedName>
</protein>
<evidence type="ECO:0000313" key="4">
    <source>
        <dbReference type="Proteomes" id="UP001178507"/>
    </source>
</evidence>
<keyword evidence="1" id="KW-0560">Oxidoreductase</keyword>
<evidence type="ECO:0000259" key="2">
    <source>
        <dbReference type="Pfam" id="PF02668"/>
    </source>
</evidence>
<dbReference type="SUPFAM" id="SSF51197">
    <property type="entry name" value="Clavaminate synthase-like"/>
    <property type="match status" value="1"/>
</dbReference>
<dbReference type="PANTHER" id="PTHR10696:SF33">
    <property type="entry name" value="GAMMA-BUTYROBETAINE DIOXYGENASE"/>
    <property type="match status" value="1"/>
</dbReference>